<evidence type="ECO:0000256" key="5">
    <source>
        <dbReference type="ARBA" id="ARBA00023136"/>
    </source>
</evidence>
<evidence type="ECO:0000256" key="4">
    <source>
        <dbReference type="ARBA" id="ARBA00022989"/>
    </source>
</evidence>
<feature type="transmembrane region" description="Helical" evidence="7">
    <location>
        <begin position="362"/>
        <end position="386"/>
    </location>
</feature>
<dbReference type="Pfam" id="PF02687">
    <property type="entry name" value="FtsX"/>
    <property type="match status" value="1"/>
</dbReference>
<dbReference type="PANTHER" id="PTHR30572">
    <property type="entry name" value="MEMBRANE COMPONENT OF TRANSPORTER-RELATED"/>
    <property type="match status" value="1"/>
</dbReference>
<evidence type="ECO:0000259" key="8">
    <source>
        <dbReference type="Pfam" id="PF02687"/>
    </source>
</evidence>
<evidence type="ECO:0000256" key="1">
    <source>
        <dbReference type="ARBA" id="ARBA00004651"/>
    </source>
</evidence>
<dbReference type="InterPro" id="IPR025857">
    <property type="entry name" value="MacB_PCD"/>
</dbReference>
<dbReference type="EMBL" id="QMPZ01000020">
    <property type="protein sequence ID" value="RLE10028.1"/>
    <property type="molecule type" value="Genomic_DNA"/>
</dbReference>
<sequence>MIVELIKIAFNNLGSNKLRSFLSMLGIIIGVSAVIAIISIGQGATYRIRSRVSSLGSGLIIVSPGFKGGKAGKVSTEVRDVFSLELAADLAKGSPDVEEVVPSINSGALLKYKDNNYQARMVATTPGYIRVLNCSVERGRFLLERDVEGFRKVAVIGQGVASELFPGEDPLGKKIIAYFGKRRLIFEVVGVLAHKGQMMFFNFDEQIYVPITTVMKRAAGKRYVDLYLIQAKDADKAESAAMEVEFLLTRKLKDPDLFRIRSQEEVIETVKQITSTMILMLAGIAGISLVVGGIGIMNIMLVSVTERTREIGIRKALGAKRSDILLQFLIEASVISFIGGVVGLFLGWIVSAVVSHFTGWPIIISPLSIVLAFGFSVGIGLIFGIYPARKAALLNPVEALRYE</sequence>
<feature type="transmembrane region" description="Helical" evidence="7">
    <location>
        <begin position="277"/>
        <end position="304"/>
    </location>
</feature>
<dbReference type="InterPro" id="IPR003838">
    <property type="entry name" value="ABC3_permease_C"/>
</dbReference>
<keyword evidence="5 7" id="KW-0472">Membrane</keyword>
<feature type="transmembrane region" description="Helical" evidence="7">
    <location>
        <begin position="324"/>
        <end position="350"/>
    </location>
</feature>
<dbReference type="GO" id="GO:0005886">
    <property type="term" value="C:plasma membrane"/>
    <property type="evidence" value="ECO:0007669"/>
    <property type="project" value="UniProtKB-SubCell"/>
</dbReference>
<dbReference type="GO" id="GO:0022857">
    <property type="term" value="F:transmembrane transporter activity"/>
    <property type="evidence" value="ECO:0007669"/>
    <property type="project" value="TreeGrafter"/>
</dbReference>
<proteinExistence type="inferred from homology"/>
<protein>
    <submittedName>
        <fullName evidence="10">Peptide ABC transporter permease</fullName>
    </submittedName>
</protein>
<gene>
    <name evidence="10" type="ORF">DRJ00_02735</name>
</gene>
<evidence type="ECO:0000256" key="2">
    <source>
        <dbReference type="ARBA" id="ARBA00022475"/>
    </source>
</evidence>
<feature type="domain" description="MacB-like periplasmic core" evidence="9">
    <location>
        <begin position="20"/>
        <end position="245"/>
    </location>
</feature>
<dbReference type="AlphaFoldDB" id="A0A497E4S0"/>
<comment type="similarity">
    <text evidence="6">Belongs to the ABC-4 integral membrane protein family.</text>
</comment>
<feature type="domain" description="ABC3 transporter permease C-terminal" evidence="8">
    <location>
        <begin position="284"/>
        <end position="395"/>
    </location>
</feature>
<evidence type="ECO:0000256" key="7">
    <source>
        <dbReference type="SAM" id="Phobius"/>
    </source>
</evidence>
<keyword evidence="2" id="KW-1003">Cell membrane</keyword>
<dbReference type="PANTHER" id="PTHR30572:SF4">
    <property type="entry name" value="ABC TRANSPORTER PERMEASE YTRF"/>
    <property type="match status" value="1"/>
</dbReference>
<evidence type="ECO:0000256" key="3">
    <source>
        <dbReference type="ARBA" id="ARBA00022692"/>
    </source>
</evidence>
<comment type="subcellular location">
    <subcellularLocation>
        <location evidence="1">Cell membrane</location>
        <topology evidence="1">Multi-pass membrane protein</topology>
    </subcellularLocation>
</comment>
<evidence type="ECO:0000313" key="11">
    <source>
        <dbReference type="Proteomes" id="UP000279422"/>
    </source>
</evidence>
<dbReference type="Proteomes" id="UP000279422">
    <property type="component" value="Unassembled WGS sequence"/>
</dbReference>
<comment type="caution">
    <text evidence="10">The sequence shown here is derived from an EMBL/GenBank/DDBJ whole genome shotgun (WGS) entry which is preliminary data.</text>
</comment>
<reference evidence="10 11" key="1">
    <citation type="submission" date="2018-06" db="EMBL/GenBank/DDBJ databases">
        <title>Extensive metabolic versatility and redundancy in microbially diverse, dynamic hydrothermal sediments.</title>
        <authorList>
            <person name="Dombrowski N."/>
            <person name="Teske A."/>
            <person name="Baker B.J."/>
        </authorList>
    </citation>
    <scope>NUCLEOTIDE SEQUENCE [LARGE SCALE GENOMIC DNA]</scope>
    <source>
        <strain evidence="10">B47_G16</strain>
    </source>
</reference>
<name>A0A497E4S0_UNCAE</name>
<dbReference type="Pfam" id="PF12704">
    <property type="entry name" value="MacB_PCD"/>
    <property type="match status" value="1"/>
</dbReference>
<evidence type="ECO:0000313" key="10">
    <source>
        <dbReference type="EMBL" id="RLE10028.1"/>
    </source>
</evidence>
<accession>A0A497E4S0</accession>
<keyword evidence="4 7" id="KW-1133">Transmembrane helix</keyword>
<keyword evidence="3 7" id="KW-0812">Transmembrane</keyword>
<evidence type="ECO:0000259" key="9">
    <source>
        <dbReference type="Pfam" id="PF12704"/>
    </source>
</evidence>
<dbReference type="InterPro" id="IPR050250">
    <property type="entry name" value="Macrolide_Exporter_MacB"/>
</dbReference>
<feature type="transmembrane region" description="Helical" evidence="7">
    <location>
        <begin position="21"/>
        <end position="41"/>
    </location>
</feature>
<evidence type="ECO:0000256" key="6">
    <source>
        <dbReference type="ARBA" id="ARBA00038076"/>
    </source>
</evidence>
<organism evidence="10 11">
    <name type="scientific">Aerophobetes bacterium</name>
    <dbReference type="NCBI Taxonomy" id="2030807"/>
    <lineage>
        <taxon>Bacteria</taxon>
        <taxon>Candidatus Aerophobota</taxon>
    </lineage>
</organism>